<dbReference type="Proteomes" id="UP000185003">
    <property type="component" value="Unassembled WGS sequence"/>
</dbReference>
<name>A0A1N6JLJ9_9BACT</name>
<protein>
    <recommendedName>
        <fullName evidence="3">Outer membrane protein beta-barrel domain-containing protein</fullName>
    </recommendedName>
</protein>
<gene>
    <name evidence="1" type="ORF">SAMN04488055_4124</name>
</gene>
<dbReference type="RefSeq" id="WP_074241495.1">
    <property type="nucleotide sequence ID" value="NZ_FSRA01000002.1"/>
</dbReference>
<accession>A0A1N6JLJ9</accession>
<evidence type="ECO:0000313" key="1">
    <source>
        <dbReference type="EMBL" id="SIO44896.1"/>
    </source>
</evidence>
<evidence type="ECO:0000313" key="2">
    <source>
        <dbReference type="Proteomes" id="UP000185003"/>
    </source>
</evidence>
<keyword evidence="2" id="KW-1185">Reference proteome</keyword>
<dbReference type="EMBL" id="FSRA01000002">
    <property type="protein sequence ID" value="SIO44896.1"/>
    <property type="molecule type" value="Genomic_DNA"/>
</dbReference>
<proteinExistence type="predicted"/>
<dbReference type="AlphaFoldDB" id="A0A1N6JLJ9"/>
<dbReference type="STRING" id="536979.SAMN04488055_4124"/>
<reference evidence="1 2" key="1">
    <citation type="submission" date="2016-11" db="EMBL/GenBank/DDBJ databases">
        <authorList>
            <person name="Jaros S."/>
            <person name="Januszkiewicz K."/>
            <person name="Wedrychowicz H."/>
        </authorList>
    </citation>
    <scope>NUCLEOTIDE SEQUENCE [LARGE SCALE GENOMIC DNA]</scope>
    <source>
        <strain evidence="1 2">DSM 24787</strain>
    </source>
</reference>
<sequence length="243" mass="27773">MRLKNLQLGPSFSLQAKGQDTSLAHLGPITKDPLHFPNWDTDTMRSIEPLIQLRLAKAVVIHVSLLSTWEFYNPRKKGYDDRKELKIGVEYSYVENNKWSMTGKPKRGLATEWDDITFRRTSAHLGLYSDFVFRKRLNTKACFYLGAGASLAYTISGRINETKGDMVNYKVVSTEKYEHLTHSRRDISILLPIGFDLRGSGNNSRLGMNIGMRPGVVFIKETMYTLFTSPVMGLTIRFIYNLH</sequence>
<organism evidence="1 2">
    <name type="scientific">Chitinophaga niabensis</name>
    <dbReference type="NCBI Taxonomy" id="536979"/>
    <lineage>
        <taxon>Bacteria</taxon>
        <taxon>Pseudomonadati</taxon>
        <taxon>Bacteroidota</taxon>
        <taxon>Chitinophagia</taxon>
        <taxon>Chitinophagales</taxon>
        <taxon>Chitinophagaceae</taxon>
        <taxon>Chitinophaga</taxon>
    </lineage>
</organism>
<evidence type="ECO:0008006" key="3">
    <source>
        <dbReference type="Google" id="ProtNLM"/>
    </source>
</evidence>